<feature type="domain" description="PTS EIIC type-1" evidence="15">
    <location>
        <begin position="104"/>
        <end position="475"/>
    </location>
</feature>
<comment type="caution">
    <text evidence="16">The sequence shown here is derived from an EMBL/GenBank/DDBJ whole genome shotgun (WGS) entry which is preliminary data.</text>
</comment>
<dbReference type="AlphaFoldDB" id="A0A4R7Z8V5"/>
<feature type="transmembrane region" description="Helical" evidence="12">
    <location>
        <begin position="255"/>
        <end position="277"/>
    </location>
</feature>
<evidence type="ECO:0000313" key="17">
    <source>
        <dbReference type="Proteomes" id="UP000294743"/>
    </source>
</evidence>
<evidence type="ECO:0000256" key="2">
    <source>
        <dbReference type="ARBA" id="ARBA00022448"/>
    </source>
</evidence>
<keyword evidence="5" id="KW-0808">Transferase</keyword>
<evidence type="ECO:0000256" key="10">
    <source>
        <dbReference type="ARBA" id="ARBA00023136"/>
    </source>
</evidence>
<feature type="active site" description="Phosphocysteine intermediate; for EIIB activity" evidence="11">
    <location>
        <position position="27"/>
    </location>
</feature>
<feature type="transmembrane region" description="Helical" evidence="12">
    <location>
        <begin position="175"/>
        <end position="195"/>
    </location>
</feature>
<dbReference type="FunFam" id="3.30.1360.60:FF:000001">
    <property type="entry name" value="PTS system glucose-specific IIBC component PtsG"/>
    <property type="match status" value="1"/>
</dbReference>
<dbReference type="InterPro" id="IPR018113">
    <property type="entry name" value="PTrfase_EIIB_Cys"/>
</dbReference>
<evidence type="ECO:0000256" key="1">
    <source>
        <dbReference type="ARBA" id="ARBA00004651"/>
    </source>
</evidence>
<evidence type="ECO:0000256" key="4">
    <source>
        <dbReference type="ARBA" id="ARBA00022597"/>
    </source>
</evidence>
<dbReference type="CDD" id="cd00210">
    <property type="entry name" value="PTS_IIA_glc"/>
    <property type="match status" value="1"/>
</dbReference>
<evidence type="ECO:0000256" key="6">
    <source>
        <dbReference type="ARBA" id="ARBA00022683"/>
    </source>
</evidence>
<dbReference type="Pfam" id="PF00367">
    <property type="entry name" value="PTS_EIIB"/>
    <property type="match status" value="1"/>
</dbReference>
<dbReference type="EMBL" id="SODD01000047">
    <property type="protein sequence ID" value="TDW13156.1"/>
    <property type="molecule type" value="Genomic_DNA"/>
</dbReference>
<evidence type="ECO:0000313" key="16">
    <source>
        <dbReference type="EMBL" id="TDW13156.1"/>
    </source>
</evidence>
<feature type="transmembrane region" description="Helical" evidence="12">
    <location>
        <begin position="215"/>
        <end position="234"/>
    </location>
</feature>
<accession>A0A4R7Z8V5</accession>
<dbReference type="InterPro" id="IPR050558">
    <property type="entry name" value="PTS_Sugar-Specific_Components"/>
</dbReference>
<keyword evidence="7 12" id="KW-0812">Transmembrane</keyword>
<evidence type="ECO:0000256" key="7">
    <source>
        <dbReference type="ARBA" id="ARBA00022692"/>
    </source>
</evidence>
<evidence type="ECO:0000256" key="5">
    <source>
        <dbReference type="ARBA" id="ARBA00022679"/>
    </source>
</evidence>
<feature type="transmembrane region" description="Helical" evidence="12">
    <location>
        <begin position="113"/>
        <end position="136"/>
    </location>
</feature>
<dbReference type="InterPro" id="IPR011297">
    <property type="entry name" value="PTS_IIABC_b_glu"/>
</dbReference>
<feature type="domain" description="PTS EIIA type-1" evidence="13">
    <location>
        <begin position="499"/>
        <end position="603"/>
    </location>
</feature>
<dbReference type="InterPro" id="IPR036878">
    <property type="entry name" value="Glu_permease_IIB"/>
</dbReference>
<evidence type="ECO:0000256" key="12">
    <source>
        <dbReference type="SAM" id="Phobius"/>
    </source>
</evidence>
<reference evidence="16 17" key="1">
    <citation type="submission" date="2019-03" db="EMBL/GenBank/DDBJ databases">
        <title>Genomic Encyclopedia of Type Strains, Phase IV (KMG-IV): sequencing the most valuable type-strain genomes for metagenomic binning, comparative biology and taxonomic classification.</title>
        <authorList>
            <person name="Goeker M."/>
        </authorList>
    </citation>
    <scope>NUCLEOTIDE SEQUENCE [LARGE SCALE GENOMIC DNA]</scope>
    <source>
        <strain evidence="16 17">DSM 28867</strain>
    </source>
</reference>
<evidence type="ECO:0000259" key="15">
    <source>
        <dbReference type="PROSITE" id="PS51103"/>
    </source>
</evidence>
<evidence type="ECO:0000259" key="14">
    <source>
        <dbReference type="PROSITE" id="PS51098"/>
    </source>
</evidence>
<evidence type="ECO:0000256" key="11">
    <source>
        <dbReference type="PROSITE-ProRule" id="PRU00421"/>
    </source>
</evidence>
<evidence type="ECO:0000256" key="9">
    <source>
        <dbReference type="ARBA" id="ARBA00022989"/>
    </source>
</evidence>
<dbReference type="PROSITE" id="PS01035">
    <property type="entry name" value="PTS_EIIB_TYPE_1_CYS"/>
    <property type="match status" value="1"/>
</dbReference>
<dbReference type="GO" id="GO:0009401">
    <property type="term" value="P:phosphoenolpyruvate-dependent sugar phosphotransferase system"/>
    <property type="evidence" value="ECO:0007669"/>
    <property type="project" value="UniProtKB-KW"/>
</dbReference>
<dbReference type="GO" id="GO:0008982">
    <property type="term" value="F:protein-N(PI)-phosphohistidine-sugar phosphotransferase activity"/>
    <property type="evidence" value="ECO:0007669"/>
    <property type="project" value="InterPro"/>
</dbReference>
<dbReference type="PROSITE" id="PS51093">
    <property type="entry name" value="PTS_EIIA_TYPE_1"/>
    <property type="match status" value="1"/>
</dbReference>
<evidence type="ECO:0000256" key="8">
    <source>
        <dbReference type="ARBA" id="ARBA00022777"/>
    </source>
</evidence>
<keyword evidence="10 12" id="KW-0472">Membrane</keyword>
<dbReference type="InterPro" id="IPR011055">
    <property type="entry name" value="Dup_hybrid_motif"/>
</dbReference>
<evidence type="ECO:0000259" key="13">
    <source>
        <dbReference type="PROSITE" id="PS51093"/>
    </source>
</evidence>
<dbReference type="PROSITE" id="PS00371">
    <property type="entry name" value="PTS_EIIA_TYPE_1_HIS"/>
    <property type="match status" value="1"/>
</dbReference>
<dbReference type="GO" id="GO:0090589">
    <property type="term" value="F:protein-phosphocysteine-trehalose phosphotransferase system transporter activity"/>
    <property type="evidence" value="ECO:0007669"/>
    <property type="project" value="TreeGrafter"/>
</dbReference>
<proteinExistence type="predicted"/>
<dbReference type="SUPFAM" id="SSF51261">
    <property type="entry name" value="Duplicated hybrid motif"/>
    <property type="match status" value="1"/>
</dbReference>
<dbReference type="InterPro" id="IPR001996">
    <property type="entry name" value="PTS_IIB_1"/>
</dbReference>
<dbReference type="NCBIfam" id="TIGR00830">
    <property type="entry name" value="PTBA"/>
    <property type="match status" value="1"/>
</dbReference>
<dbReference type="InterPro" id="IPR013013">
    <property type="entry name" value="PTS_EIIC_1"/>
</dbReference>
<keyword evidence="3" id="KW-1003">Cell membrane</keyword>
<dbReference type="GO" id="GO:0005886">
    <property type="term" value="C:plasma membrane"/>
    <property type="evidence" value="ECO:0007669"/>
    <property type="project" value="UniProtKB-SubCell"/>
</dbReference>
<dbReference type="SUPFAM" id="SSF55604">
    <property type="entry name" value="Glucose permease domain IIB"/>
    <property type="match status" value="1"/>
</dbReference>
<dbReference type="Pfam" id="PF00358">
    <property type="entry name" value="PTS_EIIA_1"/>
    <property type="match status" value="1"/>
</dbReference>
<dbReference type="FunFam" id="2.70.70.10:FF:000001">
    <property type="entry name" value="PTS system glucose-specific IIA component"/>
    <property type="match status" value="1"/>
</dbReference>
<dbReference type="PROSITE" id="PS51098">
    <property type="entry name" value="PTS_EIIB_TYPE_1"/>
    <property type="match status" value="1"/>
</dbReference>
<comment type="subcellular location">
    <subcellularLocation>
        <location evidence="1">Cell membrane</location>
        <topology evidence="1">Multi-pass membrane protein</topology>
    </subcellularLocation>
</comment>
<feature type="transmembrane region" description="Helical" evidence="12">
    <location>
        <begin position="367"/>
        <end position="386"/>
    </location>
</feature>
<dbReference type="PANTHER" id="PTHR30175:SF1">
    <property type="entry name" value="PTS SYSTEM ARBUTIN-, CELLOBIOSE-, AND SALICIN-SPECIFIC EIIBC COMPONENT-RELATED"/>
    <property type="match status" value="1"/>
</dbReference>
<dbReference type="Pfam" id="PF02378">
    <property type="entry name" value="PTS_EIIC"/>
    <property type="match status" value="1"/>
</dbReference>
<dbReference type="OrthoDB" id="92465at2"/>
<keyword evidence="2" id="KW-0813">Transport</keyword>
<dbReference type="CDD" id="cd00212">
    <property type="entry name" value="PTS_IIB_glc"/>
    <property type="match status" value="1"/>
</dbReference>
<feature type="transmembrane region" description="Helical" evidence="12">
    <location>
        <begin position="297"/>
        <end position="322"/>
    </location>
</feature>
<dbReference type="PANTHER" id="PTHR30175">
    <property type="entry name" value="PHOSPHOTRANSFERASE SYSTEM TRANSPORT PROTEIN"/>
    <property type="match status" value="1"/>
</dbReference>
<keyword evidence="6" id="KW-0598">Phosphotransferase system</keyword>
<dbReference type="InterPro" id="IPR003352">
    <property type="entry name" value="PTS_EIIC"/>
</dbReference>
<evidence type="ECO:0000256" key="3">
    <source>
        <dbReference type="ARBA" id="ARBA00022475"/>
    </source>
</evidence>
<dbReference type="GO" id="GO:0016301">
    <property type="term" value="F:kinase activity"/>
    <property type="evidence" value="ECO:0007669"/>
    <property type="project" value="UniProtKB-KW"/>
</dbReference>
<keyword evidence="17" id="KW-1185">Reference proteome</keyword>
<keyword evidence="4" id="KW-0762">Sugar transport</keyword>
<dbReference type="NCBIfam" id="TIGR01995">
    <property type="entry name" value="PTS-II-ABC-beta"/>
    <property type="match status" value="1"/>
</dbReference>
<dbReference type="Proteomes" id="UP000294743">
    <property type="component" value="Unassembled WGS sequence"/>
</dbReference>
<protein>
    <submittedName>
        <fullName evidence="16">PTS system beta-glucoside-specific IIA component (Glc family) /PTS system beta-glucoside-specific IIB component (Glc family) /PTS system beta-glucoside-specific IIC component (Glc family)</fullName>
    </submittedName>
</protein>
<feature type="transmembrane region" description="Helical" evidence="12">
    <location>
        <begin position="437"/>
        <end position="460"/>
    </location>
</feature>
<dbReference type="InterPro" id="IPR001127">
    <property type="entry name" value="PTS_EIIA_1_perm"/>
</dbReference>
<dbReference type="PROSITE" id="PS51103">
    <property type="entry name" value="PTS_EIIC_TYPE_1"/>
    <property type="match status" value="1"/>
</dbReference>
<feature type="domain" description="PTS EIIB type-1" evidence="14">
    <location>
        <begin position="5"/>
        <end position="87"/>
    </location>
</feature>
<gene>
    <name evidence="16" type="ORF">EDD63_14716</name>
</gene>
<dbReference type="Gene3D" id="2.70.70.10">
    <property type="entry name" value="Glucose Permease (Domain IIA)"/>
    <property type="match status" value="1"/>
</dbReference>
<dbReference type="GO" id="GO:0015771">
    <property type="term" value="P:trehalose transport"/>
    <property type="evidence" value="ECO:0007669"/>
    <property type="project" value="TreeGrafter"/>
</dbReference>
<dbReference type="RefSeq" id="WP_134171016.1">
    <property type="nucleotide sequence ID" value="NZ_SODD01000047.1"/>
</dbReference>
<keyword evidence="9 12" id="KW-1133">Transmembrane helix</keyword>
<organism evidence="16 17">
    <name type="scientific">Breznakia blatticola</name>
    <dbReference type="NCBI Taxonomy" id="1754012"/>
    <lineage>
        <taxon>Bacteria</taxon>
        <taxon>Bacillati</taxon>
        <taxon>Bacillota</taxon>
        <taxon>Erysipelotrichia</taxon>
        <taxon>Erysipelotrichales</taxon>
        <taxon>Erysipelotrichaceae</taxon>
        <taxon>Breznakia</taxon>
    </lineage>
</organism>
<feature type="transmembrane region" description="Helical" evidence="12">
    <location>
        <begin position="142"/>
        <end position="163"/>
    </location>
</feature>
<keyword evidence="8" id="KW-0418">Kinase</keyword>
<feature type="transmembrane region" description="Helical" evidence="12">
    <location>
        <begin position="393"/>
        <end position="417"/>
    </location>
</feature>
<sequence>MGKYEQLARDIVANVGGKENINSLTHCITRLRFKLKDESKANDDVLKNMDGVVTVMKSGGQYQVVIGNHVSKVYDDVLEVAGLSSESAANSDGDKGNFFDRVIDVLSGTFQPFLGVLCACGMMQGVNAVCTFLEVYDATSGIYIFLNAIGNSVFNFLPMFVGYNAAKKFGLKPMIGLAIGASLCMPAVQLSTMSAGVETAPFSLLGLDSYVKLFGIPWVAQNYLSGAMPALFIVMFAAKVQKLAIKVIPEVIQTFFVPFFVLIVSLFAGFLVIGPVMGLFMEYLQMGFQALIDFSPFVYGAVLGLVWQVLVIFGLHWSVVPLHIMAIASTGSSSILTGMFGTTFAQTGAILAMWIKAKNPVYKEIGPGAIISGICGVTEPAIYGMSLPEKTPFAFSMIGAGIAGAIFAGSNAISYTSGGLGIFGVVNYITPDGDASGMWSAIICVVISMVIGFALTFFFWKDKYEAKDVTAQAETLVKKKQSVASPIKGKVVPLSSVKDDAFAQGALGKGIAIEPTEGKVVAPFDGTVITLFPTKHAIGLVSDDGMELLIHIGMDTVQLEGKHFEALVSQGDKVKQGQALVNFDIEAIQEAGFSTITPVVVVNTTDYLDLVETQEPEVKTGDEIIIGLV</sequence>
<feature type="transmembrane region" description="Helical" evidence="12">
    <location>
        <begin position="334"/>
        <end position="355"/>
    </location>
</feature>
<dbReference type="Gene3D" id="3.30.1360.60">
    <property type="entry name" value="Glucose permease domain IIB"/>
    <property type="match status" value="1"/>
</dbReference>
<name>A0A4R7Z8V5_9FIRM</name>